<evidence type="ECO:0000256" key="3">
    <source>
        <dbReference type="ARBA" id="ARBA00022801"/>
    </source>
</evidence>
<feature type="domain" description="Peptidase M48" evidence="8">
    <location>
        <begin position="119"/>
        <end position="253"/>
    </location>
</feature>
<dbReference type="Gene3D" id="3.30.2010.10">
    <property type="entry name" value="Metalloproteases ('zincins'), catalytic domain"/>
    <property type="match status" value="1"/>
</dbReference>
<feature type="transmembrane region" description="Helical" evidence="7">
    <location>
        <begin position="22"/>
        <end position="42"/>
    </location>
</feature>
<dbReference type="InterPro" id="IPR052173">
    <property type="entry name" value="Beta-lactam_resp_regulator"/>
</dbReference>
<evidence type="ECO:0000313" key="10">
    <source>
        <dbReference type="Proteomes" id="UP001597046"/>
    </source>
</evidence>
<dbReference type="EMBL" id="JBHTKH010000014">
    <property type="protein sequence ID" value="MFD1056082.1"/>
    <property type="molecule type" value="Genomic_DNA"/>
</dbReference>
<proteinExistence type="inferred from homology"/>
<dbReference type="EC" id="3.4.24.-" evidence="9"/>
<gene>
    <name evidence="9" type="ORF">ACFQ2V_17360</name>
</gene>
<accession>A0ABW3N0R6</accession>
<dbReference type="PANTHER" id="PTHR34978:SF3">
    <property type="entry name" value="SLR0241 PROTEIN"/>
    <property type="match status" value="1"/>
</dbReference>
<comment type="similarity">
    <text evidence="6">Belongs to the peptidase M48 family.</text>
</comment>
<keyword evidence="4 6" id="KW-0862">Zinc</keyword>
<evidence type="ECO:0000256" key="6">
    <source>
        <dbReference type="RuleBase" id="RU003983"/>
    </source>
</evidence>
<keyword evidence="1 6" id="KW-0645">Protease</keyword>
<keyword evidence="3 6" id="KW-0378">Hydrolase</keyword>
<dbReference type="Pfam" id="PF01435">
    <property type="entry name" value="Peptidase_M48"/>
    <property type="match status" value="1"/>
</dbReference>
<keyword evidence="2" id="KW-0479">Metal-binding</keyword>
<protein>
    <submittedName>
        <fullName evidence="9">M48 family metalloprotease</fullName>
        <ecNumber evidence="9">3.4.24.-</ecNumber>
    </submittedName>
</protein>
<dbReference type="PANTHER" id="PTHR34978">
    <property type="entry name" value="POSSIBLE SENSOR-TRANSDUCER PROTEIN BLAR"/>
    <property type="match status" value="1"/>
</dbReference>
<evidence type="ECO:0000256" key="7">
    <source>
        <dbReference type="SAM" id="Phobius"/>
    </source>
</evidence>
<reference evidence="10" key="1">
    <citation type="journal article" date="2019" name="Int. J. Syst. Evol. Microbiol.">
        <title>The Global Catalogue of Microorganisms (GCM) 10K type strain sequencing project: providing services to taxonomists for standard genome sequencing and annotation.</title>
        <authorList>
            <consortium name="The Broad Institute Genomics Platform"/>
            <consortium name="The Broad Institute Genome Sequencing Center for Infectious Disease"/>
            <person name="Wu L."/>
            <person name="Ma J."/>
        </authorList>
    </citation>
    <scope>NUCLEOTIDE SEQUENCE [LARGE SCALE GENOMIC DNA]</scope>
    <source>
        <strain evidence="10">CCUG 57508</strain>
    </source>
</reference>
<feature type="transmembrane region" description="Helical" evidence="7">
    <location>
        <begin position="82"/>
        <end position="100"/>
    </location>
</feature>
<dbReference type="Proteomes" id="UP001597046">
    <property type="component" value="Unassembled WGS sequence"/>
</dbReference>
<evidence type="ECO:0000259" key="8">
    <source>
        <dbReference type="Pfam" id="PF01435"/>
    </source>
</evidence>
<evidence type="ECO:0000256" key="4">
    <source>
        <dbReference type="ARBA" id="ARBA00022833"/>
    </source>
</evidence>
<keyword evidence="7" id="KW-1133">Transmembrane helix</keyword>
<name>A0ABW3N0R6_9MICO</name>
<keyword evidence="10" id="KW-1185">Reference proteome</keyword>
<evidence type="ECO:0000256" key="5">
    <source>
        <dbReference type="ARBA" id="ARBA00023049"/>
    </source>
</evidence>
<keyword evidence="7" id="KW-0812">Transmembrane</keyword>
<dbReference type="GO" id="GO:0008237">
    <property type="term" value="F:metallopeptidase activity"/>
    <property type="evidence" value="ECO:0007669"/>
    <property type="project" value="UniProtKB-KW"/>
</dbReference>
<sequence length="318" mass="32818">MVTVLWLVPVLAGTLLVRRSRLVASLLPPAATVVIVTTASFLTAAATGFVLSVAAFAAAAAVPAVARAALWSPDVAAGAPPPWLGAVAGVVVVWLLVAALRRFVAAGRSMADAGLACRGLPAADRLVVVDDEHPDAYAVQGLPGLPGRAVVSTGMLRALTPGQRRVLLAHEDAHLAGHHQLFIQAAELAAAANPLLRPGVEVVREAVERWADETAATHVGDRRVVAQALAQAALARTTSRTRDKAAVAAVLQLDGAPIAARARAMLVPAPRPRRILAVALTLLALSPAMSALGIGLRAEAHFERAHDRCASVSATWCT</sequence>
<evidence type="ECO:0000256" key="2">
    <source>
        <dbReference type="ARBA" id="ARBA00022723"/>
    </source>
</evidence>
<evidence type="ECO:0000256" key="1">
    <source>
        <dbReference type="ARBA" id="ARBA00022670"/>
    </source>
</evidence>
<keyword evidence="7" id="KW-0472">Membrane</keyword>
<dbReference type="RefSeq" id="WP_386054113.1">
    <property type="nucleotide sequence ID" value="NZ_JBHTKH010000014.1"/>
</dbReference>
<organism evidence="9 10">
    <name type="scientific">Terrabacter terrigena</name>
    <dbReference type="NCBI Taxonomy" id="574718"/>
    <lineage>
        <taxon>Bacteria</taxon>
        <taxon>Bacillati</taxon>
        <taxon>Actinomycetota</taxon>
        <taxon>Actinomycetes</taxon>
        <taxon>Micrococcales</taxon>
        <taxon>Intrasporangiaceae</taxon>
        <taxon>Terrabacter</taxon>
    </lineage>
</organism>
<comment type="caution">
    <text evidence="9">The sequence shown here is derived from an EMBL/GenBank/DDBJ whole genome shotgun (WGS) entry which is preliminary data.</text>
</comment>
<comment type="cofactor">
    <cofactor evidence="6">
        <name>Zn(2+)</name>
        <dbReference type="ChEBI" id="CHEBI:29105"/>
    </cofactor>
    <text evidence="6">Binds 1 zinc ion per subunit.</text>
</comment>
<dbReference type="InterPro" id="IPR001915">
    <property type="entry name" value="Peptidase_M48"/>
</dbReference>
<feature type="transmembrane region" description="Helical" evidence="7">
    <location>
        <begin position="275"/>
        <end position="296"/>
    </location>
</feature>
<keyword evidence="5 6" id="KW-0482">Metalloprotease</keyword>
<evidence type="ECO:0000313" key="9">
    <source>
        <dbReference type="EMBL" id="MFD1056082.1"/>
    </source>
</evidence>
<feature type="transmembrane region" description="Helical" evidence="7">
    <location>
        <begin position="49"/>
        <end position="70"/>
    </location>
</feature>